<name>A0ABS8Y6Z1_DATST</name>
<evidence type="ECO:0000313" key="3">
    <source>
        <dbReference type="Proteomes" id="UP000823775"/>
    </source>
</evidence>
<accession>A0ABS8Y6Z1</accession>
<feature type="region of interest" description="Disordered" evidence="1">
    <location>
        <begin position="1"/>
        <end position="68"/>
    </location>
</feature>
<evidence type="ECO:0000313" key="2">
    <source>
        <dbReference type="EMBL" id="MCE5165849.1"/>
    </source>
</evidence>
<dbReference type="EMBL" id="JACEIK010017384">
    <property type="protein sequence ID" value="MCE5165849.1"/>
    <property type="molecule type" value="Genomic_DNA"/>
</dbReference>
<dbReference type="Proteomes" id="UP000823775">
    <property type="component" value="Unassembled WGS sequence"/>
</dbReference>
<proteinExistence type="predicted"/>
<evidence type="ECO:0000256" key="1">
    <source>
        <dbReference type="SAM" id="MobiDB-lite"/>
    </source>
</evidence>
<keyword evidence="3" id="KW-1185">Reference proteome</keyword>
<reference evidence="2 3" key="1">
    <citation type="journal article" date="2021" name="BMC Genomics">
        <title>Datura genome reveals duplications of psychoactive alkaloid biosynthetic genes and high mutation rate following tissue culture.</title>
        <authorList>
            <person name="Rajewski A."/>
            <person name="Carter-House D."/>
            <person name="Stajich J."/>
            <person name="Litt A."/>
        </authorList>
    </citation>
    <scope>NUCLEOTIDE SEQUENCE [LARGE SCALE GENOMIC DNA]</scope>
    <source>
        <strain evidence="2">AR-01</strain>
    </source>
</reference>
<feature type="compositionally biased region" description="Polar residues" evidence="1">
    <location>
        <begin position="47"/>
        <end position="57"/>
    </location>
</feature>
<protein>
    <recommendedName>
        <fullName evidence="4">Clathrin light chain</fullName>
    </recommendedName>
</protein>
<evidence type="ECO:0008006" key="4">
    <source>
        <dbReference type="Google" id="ProtNLM"/>
    </source>
</evidence>
<sequence>MLNDAQKSAINKENVETTAGADLPNADEIFEEVVGADFSNGDEAHEQATQVEESTGEINPPEEPHPPL</sequence>
<feature type="compositionally biased region" description="Polar residues" evidence="1">
    <location>
        <begin position="1"/>
        <end position="11"/>
    </location>
</feature>
<gene>
    <name evidence="2" type="ORF">HAX54_012600</name>
</gene>
<organism evidence="2 3">
    <name type="scientific">Datura stramonium</name>
    <name type="common">Jimsonweed</name>
    <name type="synonym">Common thornapple</name>
    <dbReference type="NCBI Taxonomy" id="4076"/>
    <lineage>
        <taxon>Eukaryota</taxon>
        <taxon>Viridiplantae</taxon>
        <taxon>Streptophyta</taxon>
        <taxon>Embryophyta</taxon>
        <taxon>Tracheophyta</taxon>
        <taxon>Spermatophyta</taxon>
        <taxon>Magnoliopsida</taxon>
        <taxon>eudicotyledons</taxon>
        <taxon>Gunneridae</taxon>
        <taxon>Pentapetalae</taxon>
        <taxon>asterids</taxon>
        <taxon>lamiids</taxon>
        <taxon>Solanales</taxon>
        <taxon>Solanaceae</taxon>
        <taxon>Solanoideae</taxon>
        <taxon>Datureae</taxon>
        <taxon>Datura</taxon>
    </lineage>
</organism>
<comment type="caution">
    <text evidence="2">The sequence shown here is derived from an EMBL/GenBank/DDBJ whole genome shotgun (WGS) entry which is preliminary data.</text>
</comment>